<sequence>RSAAVHRRFFSAAHTSKKQKEYKDDNLRLSPLAQRIDFTGFHERAQNRADRRCSGLCLKTNEHRTARSSSRNRENEGAKERQTEGDRARRGRQHRVTNAEPIFGSAKCKQNDRPVMHRGIWRKSSNRERGGPIPAVPAHARIISAGQGIFITWGPSRLEQMLDEAARVKYRTLDGVKMVQTPDKCSCERTQYGRRLRQGAKCLFLSEPDPLPQDCQSVRPGQPPTSPGTLPSPTPTQPTEQKPAGTRATRQLIFCEAPMHDEERRGDGDGSAVRLERDNEGDRDR</sequence>
<protein>
    <submittedName>
        <fullName evidence="2">Uncharacterized protein</fullName>
    </submittedName>
</protein>
<evidence type="ECO:0000256" key="1">
    <source>
        <dbReference type="SAM" id="MobiDB-lite"/>
    </source>
</evidence>
<feature type="region of interest" description="Disordered" evidence="1">
    <location>
        <begin position="207"/>
        <end position="285"/>
    </location>
</feature>
<accession>A0A4S2JLZ5</accession>
<gene>
    <name evidence="2" type="ORF">DBV15_12294</name>
</gene>
<organism evidence="2 3">
    <name type="scientific">Temnothorax longispinosus</name>
    <dbReference type="NCBI Taxonomy" id="300112"/>
    <lineage>
        <taxon>Eukaryota</taxon>
        <taxon>Metazoa</taxon>
        <taxon>Ecdysozoa</taxon>
        <taxon>Arthropoda</taxon>
        <taxon>Hexapoda</taxon>
        <taxon>Insecta</taxon>
        <taxon>Pterygota</taxon>
        <taxon>Neoptera</taxon>
        <taxon>Endopterygota</taxon>
        <taxon>Hymenoptera</taxon>
        <taxon>Apocrita</taxon>
        <taxon>Aculeata</taxon>
        <taxon>Formicoidea</taxon>
        <taxon>Formicidae</taxon>
        <taxon>Myrmicinae</taxon>
        <taxon>Temnothorax</taxon>
    </lineage>
</organism>
<keyword evidence="3" id="KW-1185">Reference proteome</keyword>
<feature type="compositionally biased region" description="Basic and acidic residues" evidence="1">
    <location>
        <begin position="63"/>
        <end position="88"/>
    </location>
</feature>
<dbReference type="EMBL" id="QBLH01003575">
    <property type="protein sequence ID" value="TGZ37231.1"/>
    <property type="molecule type" value="Genomic_DNA"/>
</dbReference>
<dbReference type="Proteomes" id="UP000310200">
    <property type="component" value="Unassembled WGS sequence"/>
</dbReference>
<reference evidence="2 3" key="1">
    <citation type="journal article" date="2019" name="Philos. Trans. R. Soc. Lond., B, Biol. Sci.">
        <title>Ant behaviour and brain gene expression of defending hosts depend on the ecological success of the intruding social parasite.</title>
        <authorList>
            <person name="Kaur R."/>
            <person name="Stoldt M."/>
            <person name="Jongepier E."/>
            <person name="Feldmeyer B."/>
            <person name="Menzel F."/>
            <person name="Bornberg-Bauer E."/>
            <person name="Foitzik S."/>
        </authorList>
    </citation>
    <scope>NUCLEOTIDE SEQUENCE [LARGE SCALE GENOMIC DNA]</scope>
    <source>
        <tissue evidence="2">Whole body</tissue>
    </source>
</reference>
<proteinExistence type="predicted"/>
<evidence type="ECO:0000313" key="2">
    <source>
        <dbReference type="EMBL" id="TGZ37231.1"/>
    </source>
</evidence>
<comment type="caution">
    <text evidence="2">The sequence shown here is derived from an EMBL/GenBank/DDBJ whole genome shotgun (WGS) entry which is preliminary data.</text>
</comment>
<feature type="compositionally biased region" description="Basic and acidic residues" evidence="1">
    <location>
        <begin position="258"/>
        <end position="285"/>
    </location>
</feature>
<feature type="non-terminal residue" evidence="2">
    <location>
        <position position="1"/>
    </location>
</feature>
<feature type="compositionally biased region" description="Pro residues" evidence="1">
    <location>
        <begin position="221"/>
        <end position="236"/>
    </location>
</feature>
<feature type="non-terminal residue" evidence="2">
    <location>
        <position position="285"/>
    </location>
</feature>
<feature type="region of interest" description="Disordered" evidence="1">
    <location>
        <begin position="63"/>
        <end position="94"/>
    </location>
</feature>
<evidence type="ECO:0000313" key="3">
    <source>
        <dbReference type="Proteomes" id="UP000310200"/>
    </source>
</evidence>
<dbReference type="AlphaFoldDB" id="A0A4S2JLZ5"/>
<name>A0A4S2JLZ5_9HYME</name>